<keyword evidence="4 9" id="KW-0547">Nucleotide-binding</keyword>
<evidence type="ECO:0000256" key="6">
    <source>
        <dbReference type="ARBA" id="ARBA00022917"/>
    </source>
</evidence>
<evidence type="ECO:0000313" key="13">
    <source>
        <dbReference type="Proteomes" id="UP000245768"/>
    </source>
</evidence>
<dbReference type="FunCoup" id="A0A316YQN6">
    <property type="interactions" value="428"/>
</dbReference>
<dbReference type="Gene3D" id="3.90.740.10">
    <property type="entry name" value="Valyl/Leucyl/Isoleucyl-tRNA synthetase, editing domain"/>
    <property type="match status" value="1"/>
</dbReference>
<dbReference type="PRINTS" id="PR00984">
    <property type="entry name" value="TRNASYNTHILE"/>
</dbReference>
<dbReference type="InterPro" id="IPR050081">
    <property type="entry name" value="Ile-tRNA_ligase"/>
</dbReference>
<keyword evidence="6 9" id="KW-0648">Protein biosynthesis</keyword>
<proteinExistence type="inferred from homology"/>
<name>A0A316YQN6_9BASI</name>
<protein>
    <recommendedName>
        <fullName evidence="2">isoleucine--tRNA ligase</fullName>
        <ecNumber evidence="2">6.1.1.5</ecNumber>
    </recommendedName>
    <alternativeName>
        <fullName evidence="8">Isoleucyl-tRNA synthetase</fullName>
    </alternativeName>
</protein>
<dbReference type="GO" id="GO:0002161">
    <property type="term" value="F:aminoacyl-tRNA deacylase activity"/>
    <property type="evidence" value="ECO:0007669"/>
    <property type="project" value="InterPro"/>
</dbReference>
<dbReference type="InterPro" id="IPR014729">
    <property type="entry name" value="Rossmann-like_a/b/a_fold"/>
</dbReference>
<evidence type="ECO:0000256" key="5">
    <source>
        <dbReference type="ARBA" id="ARBA00022840"/>
    </source>
</evidence>
<evidence type="ECO:0000256" key="4">
    <source>
        <dbReference type="ARBA" id="ARBA00022741"/>
    </source>
</evidence>
<dbReference type="InterPro" id="IPR001412">
    <property type="entry name" value="aa-tRNA-synth_I_CS"/>
</dbReference>
<dbReference type="InterPro" id="IPR013155">
    <property type="entry name" value="M/V/L/I-tRNA-synth_anticd-bd"/>
</dbReference>
<dbReference type="OrthoDB" id="10264412at2759"/>
<evidence type="ECO:0000313" key="12">
    <source>
        <dbReference type="EMBL" id="PWN91599.1"/>
    </source>
</evidence>
<gene>
    <name evidence="12" type="ORF">FA10DRAFT_265446</name>
</gene>
<dbReference type="GeneID" id="37042979"/>
<dbReference type="NCBIfam" id="TIGR00392">
    <property type="entry name" value="ileS"/>
    <property type="match status" value="1"/>
</dbReference>
<dbReference type="InterPro" id="IPR009008">
    <property type="entry name" value="Val/Leu/Ile-tRNA-synth_edit"/>
</dbReference>
<dbReference type="GO" id="GO:0005739">
    <property type="term" value="C:mitochondrion"/>
    <property type="evidence" value="ECO:0007669"/>
    <property type="project" value="TreeGrafter"/>
</dbReference>
<dbReference type="HAMAP" id="MF_02002">
    <property type="entry name" value="Ile_tRNA_synth_type1"/>
    <property type="match status" value="1"/>
</dbReference>
<keyword evidence="5 9" id="KW-0067">ATP-binding</keyword>
<dbReference type="EMBL" id="KZ819635">
    <property type="protein sequence ID" value="PWN91599.1"/>
    <property type="molecule type" value="Genomic_DNA"/>
</dbReference>
<dbReference type="Pfam" id="PF00133">
    <property type="entry name" value="tRNA-synt_1"/>
    <property type="match status" value="1"/>
</dbReference>
<keyword evidence="3 9" id="KW-0436">Ligase</keyword>
<dbReference type="GO" id="GO:0032543">
    <property type="term" value="P:mitochondrial translation"/>
    <property type="evidence" value="ECO:0007669"/>
    <property type="project" value="TreeGrafter"/>
</dbReference>
<evidence type="ECO:0000256" key="8">
    <source>
        <dbReference type="ARBA" id="ARBA00032665"/>
    </source>
</evidence>
<dbReference type="GO" id="GO:0005524">
    <property type="term" value="F:ATP binding"/>
    <property type="evidence" value="ECO:0007669"/>
    <property type="project" value="UniProtKB-KW"/>
</dbReference>
<evidence type="ECO:0000259" key="11">
    <source>
        <dbReference type="Pfam" id="PF08264"/>
    </source>
</evidence>
<feature type="domain" description="Methionyl/Valyl/Leucyl/Isoleucyl-tRNA synthetase anticodon-binding" evidence="11">
    <location>
        <begin position="794"/>
        <end position="957"/>
    </location>
</feature>
<dbReference type="Proteomes" id="UP000245768">
    <property type="component" value="Unassembled WGS sequence"/>
</dbReference>
<evidence type="ECO:0000256" key="7">
    <source>
        <dbReference type="ARBA" id="ARBA00023146"/>
    </source>
</evidence>
<dbReference type="InParanoid" id="A0A316YQN6"/>
<sequence length="1079" mass="120356">MLSILRLRPLPAHARWTAHLHEHQASLRQGRCRAFSSDQALAKAKGLQATLQLPETPFDIRANAEKREILFRQRTCADLYRWQAEQADRPTFTLHDGPPYANGPLHMGHALNKMAKDFVNRYQLLRGNRIDYRPGWDCHGLPIESKAVGAPQFKGMKHKQIPPTMLREAAKQEATKAIEIQRVAFQKFGIMADWSEETTYRTFDRDYELRQLRIFGEMARRGLIYRARRPVYWSPSSGTALAEAELEYNENHFSSSVYVRFELEVGPKLDQLLKSSNIRVPRNGIGAIIWTTTPWSLPSNMALTVNPVLDYSLVRCTEGALKDELLVLARDRISATQRLKVGKVGPGASERSLVGPLEELLSFSGSDLLDSKYRHNFLPPHAKSRPILGASYVEADAGTGLVHCAPGHGIEDYQAWQAHRASNAEYAQEEILSPIDDEGKFTAAIGKIAGTSAEELSGKTVLGSGTKEIVILLEEAGVLLCEQPLQHRYPYDWRSKLPVLVRTTPQWFANLEPIKDAAIAALKQVTFVPATGKTRMASMIRRRNEWCISRQRAWGVPIPVVYNAENDEPLLTPANIDHIIATLKEKGTDYWWEGTADEFVAQEHKHEAREWRKGIDTVDVWFDSGTSWSLLCGEKPVNKPVANVYLEGTDQHRGWFQSSLLTYVATQDSSESASVSAPYGTVLTHGFVVDKRGQKMSKSIGNVISPLHFVEGGPKKKSDPAYGTDVLRLWAARGDYTADIPVGTLIVKHASEALRKLRNTARFMLANLPTPSESDASGKAFPLPKQREEMTLLDRYILHQLYTLDQTCQSAYDSFDFPQVVRRLSEFASSTLSTLYFDVAKDCLYADSPDSKTRSHALAVLSQILDTFSSILAPITPHLVEEIDHFRRGATKDPSPDDEAEHLSFFEGGWRGVDEMWKDENAHAEMNKLLSVRDKILSLIESARQAKLMKSAIEVDVDITLPLSSPPDTLASLLTSRADELARLFIVSHVRLHHSDDVSAGDEASLADSEGTWHRSVSITSKTGGDAPGISEAKGQGNILITISPSKGHDCPRCRTYRKISKSELLCQRCTQAVSSHAN</sequence>
<dbReference type="InterPro" id="IPR002300">
    <property type="entry name" value="aa-tRNA-synth_Ia"/>
</dbReference>
<dbReference type="SUPFAM" id="SSF50677">
    <property type="entry name" value="ValRS/IleRS/LeuRS editing domain"/>
    <property type="match status" value="1"/>
</dbReference>
<dbReference type="Gene3D" id="1.10.730.20">
    <property type="match status" value="1"/>
</dbReference>
<evidence type="ECO:0000259" key="10">
    <source>
        <dbReference type="Pfam" id="PF00133"/>
    </source>
</evidence>
<dbReference type="CDD" id="cd07960">
    <property type="entry name" value="Anticodon_Ia_Ile_BEm"/>
    <property type="match status" value="1"/>
</dbReference>
<dbReference type="InterPro" id="IPR009080">
    <property type="entry name" value="tRNAsynth_Ia_anticodon-bd"/>
</dbReference>
<accession>A0A316YQN6</accession>
<comment type="similarity">
    <text evidence="1 9">Belongs to the class-I aminoacyl-tRNA synthetase family.</text>
</comment>
<dbReference type="RefSeq" id="XP_025378797.1">
    <property type="nucleotide sequence ID" value="XM_025521063.1"/>
</dbReference>
<dbReference type="Pfam" id="PF08264">
    <property type="entry name" value="Anticodon_1"/>
    <property type="match status" value="1"/>
</dbReference>
<evidence type="ECO:0000256" key="1">
    <source>
        <dbReference type="ARBA" id="ARBA00005594"/>
    </source>
</evidence>
<dbReference type="PANTHER" id="PTHR42765">
    <property type="entry name" value="SOLEUCYL-TRNA SYNTHETASE"/>
    <property type="match status" value="1"/>
</dbReference>
<keyword evidence="13" id="KW-1185">Reference proteome</keyword>
<dbReference type="GO" id="GO:0000049">
    <property type="term" value="F:tRNA binding"/>
    <property type="evidence" value="ECO:0007669"/>
    <property type="project" value="InterPro"/>
</dbReference>
<dbReference type="GO" id="GO:0004822">
    <property type="term" value="F:isoleucine-tRNA ligase activity"/>
    <property type="evidence" value="ECO:0007669"/>
    <property type="project" value="UniProtKB-EC"/>
</dbReference>
<evidence type="ECO:0000256" key="2">
    <source>
        <dbReference type="ARBA" id="ARBA00013165"/>
    </source>
</evidence>
<keyword evidence="7 9" id="KW-0030">Aminoacyl-tRNA synthetase</keyword>
<dbReference type="Gene3D" id="1.10.10.830">
    <property type="entry name" value="Ile-tRNA synthetase CP2 domain-like"/>
    <property type="match status" value="1"/>
</dbReference>
<dbReference type="Gene3D" id="3.40.50.620">
    <property type="entry name" value="HUPs"/>
    <property type="match status" value="2"/>
</dbReference>
<dbReference type="SUPFAM" id="SSF47323">
    <property type="entry name" value="Anticodon-binding domain of a subclass of class I aminoacyl-tRNA synthetases"/>
    <property type="match status" value="1"/>
</dbReference>
<dbReference type="EC" id="6.1.1.5" evidence="2"/>
<evidence type="ECO:0000256" key="9">
    <source>
        <dbReference type="RuleBase" id="RU363035"/>
    </source>
</evidence>
<dbReference type="SUPFAM" id="SSF52374">
    <property type="entry name" value="Nucleotidylyl transferase"/>
    <property type="match status" value="1"/>
</dbReference>
<evidence type="ECO:0000256" key="3">
    <source>
        <dbReference type="ARBA" id="ARBA00022598"/>
    </source>
</evidence>
<dbReference type="InterPro" id="IPR033708">
    <property type="entry name" value="Anticodon_Ile_BEm"/>
</dbReference>
<reference evidence="12 13" key="1">
    <citation type="journal article" date="2018" name="Mol. Biol. Evol.">
        <title>Broad Genomic Sampling Reveals a Smut Pathogenic Ancestry of the Fungal Clade Ustilaginomycotina.</title>
        <authorList>
            <person name="Kijpornyongpan T."/>
            <person name="Mondo S.J."/>
            <person name="Barry K."/>
            <person name="Sandor L."/>
            <person name="Lee J."/>
            <person name="Lipzen A."/>
            <person name="Pangilinan J."/>
            <person name="LaButti K."/>
            <person name="Hainaut M."/>
            <person name="Henrissat B."/>
            <person name="Grigoriev I.V."/>
            <person name="Spatafora J.W."/>
            <person name="Aime M.C."/>
        </authorList>
    </citation>
    <scope>NUCLEOTIDE SEQUENCE [LARGE SCALE GENOMIC DNA]</scope>
    <source>
        <strain evidence="12 13">MCA 4198</strain>
    </source>
</reference>
<feature type="domain" description="Aminoacyl-tRNA synthetase class Ia" evidence="10">
    <location>
        <begin position="78"/>
        <end position="740"/>
    </location>
</feature>
<dbReference type="InterPro" id="IPR002301">
    <property type="entry name" value="Ile-tRNA-ligase"/>
</dbReference>
<organism evidence="12 13">
    <name type="scientific">Acaromyces ingoldii</name>
    <dbReference type="NCBI Taxonomy" id="215250"/>
    <lineage>
        <taxon>Eukaryota</taxon>
        <taxon>Fungi</taxon>
        <taxon>Dikarya</taxon>
        <taxon>Basidiomycota</taxon>
        <taxon>Ustilaginomycotina</taxon>
        <taxon>Exobasidiomycetes</taxon>
        <taxon>Exobasidiales</taxon>
        <taxon>Cryptobasidiaceae</taxon>
        <taxon>Acaromyces</taxon>
    </lineage>
</organism>
<dbReference type="PANTHER" id="PTHR42765:SF1">
    <property type="entry name" value="ISOLEUCINE--TRNA LIGASE, MITOCHONDRIAL"/>
    <property type="match status" value="1"/>
</dbReference>
<dbReference type="AlphaFoldDB" id="A0A316YQN6"/>
<dbReference type="GO" id="GO:0006428">
    <property type="term" value="P:isoleucyl-tRNA aminoacylation"/>
    <property type="evidence" value="ECO:0007669"/>
    <property type="project" value="InterPro"/>
</dbReference>
<dbReference type="InterPro" id="IPR023585">
    <property type="entry name" value="Ile-tRNA-ligase_type1"/>
</dbReference>
<dbReference type="PROSITE" id="PS00178">
    <property type="entry name" value="AA_TRNA_LIGASE_I"/>
    <property type="match status" value="1"/>
</dbReference>
<dbReference type="STRING" id="215250.A0A316YQN6"/>